<dbReference type="EMBL" id="CAESAH010000039">
    <property type="protein sequence ID" value="CAB4342443.1"/>
    <property type="molecule type" value="Genomic_DNA"/>
</dbReference>
<dbReference type="Pfam" id="PF00535">
    <property type="entry name" value="Glycos_transf_2"/>
    <property type="match status" value="1"/>
</dbReference>
<feature type="domain" description="Glycosyltransferase 2-like" evidence="1">
    <location>
        <begin position="30"/>
        <end position="144"/>
    </location>
</feature>
<evidence type="ECO:0000313" key="3">
    <source>
        <dbReference type="EMBL" id="CAB4735576.1"/>
    </source>
</evidence>
<dbReference type="AlphaFoldDB" id="A0A6J7A6U7"/>
<sequence length="273" mass="32563">MLKAFFLHKIDNSVNSSIRRSHFFHPDFLVIIPTYNHPETLEYAICSVLQQSYKNFRIVIICDGITQETREITAKFKFDRRVTVLEFPKSARVGEEYRDFAIRNYPSRYVTYLGDDDLFLPDHLKVMKEELLKYDFSHPVPVYLNKERQIQLLAKTNLREKNWVNWHVEGPPYKNSISMTGVAHTREIYFCLSEGWTTTPENRWADHYMWCKFFSLDGIRLSTSKFSTTIKSPRILFNSLERKQHLEYFYNKLQENSFTKSWNEAVRQLLDNS</sequence>
<dbReference type="EMBL" id="CAFABC010000035">
    <property type="protein sequence ID" value="CAB4828484.1"/>
    <property type="molecule type" value="Genomic_DNA"/>
</dbReference>
<reference evidence="4" key="1">
    <citation type="submission" date="2020-05" db="EMBL/GenBank/DDBJ databases">
        <authorList>
            <person name="Chiriac C."/>
            <person name="Salcher M."/>
            <person name="Ghai R."/>
            <person name="Kavagutti S V."/>
        </authorList>
    </citation>
    <scope>NUCLEOTIDE SEQUENCE</scope>
</reference>
<dbReference type="InterPro" id="IPR001173">
    <property type="entry name" value="Glyco_trans_2-like"/>
</dbReference>
<dbReference type="GO" id="GO:0016758">
    <property type="term" value="F:hexosyltransferase activity"/>
    <property type="evidence" value="ECO:0007669"/>
    <property type="project" value="UniProtKB-ARBA"/>
</dbReference>
<evidence type="ECO:0000259" key="1">
    <source>
        <dbReference type="Pfam" id="PF00535"/>
    </source>
</evidence>
<evidence type="ECO:0000313" key="4">
    <source>
        <dbReference type="EMBL" id="CAB4828484.1"/>
    </source>
</evidence>
<dbReference type="EMBL" id="CAEZYO010000041">
    <property type="protein sequence ID" value="CAB4735576.1"/>
    <property type="molecule type" value="Genomic_DNA"/>
</dbReference>
<dbReference type="PANTHER" id="PTHR22916">
    <property type="entry name" value="GLYCOSYLTRANSFERASE"/>
    <property type="match status" value="1"/>
</dbReference>
<evidence type="ECO:0000313" key="2">
    <source>
        <dbReference type="EMBL" id="CAB4342443.1"/>
    </source>
</evidence>
<accession>A0A6J7A6U7</accession>
<protein>
    <submittedName>
        <fullName evidence="4">Unannotated protein</fullName>
    </submittedName>
</protein>
<dbReference type="Gene3D" id="3.90.550.10">
    <property type="entry name" value="Spore Coat Polysaccharide Biosynthesis Protein SpsA, Chain A"/>
    <property type="match status" value="1"/>
</dbReference>
<dbReference type="InterPro" id="IPR029044">
    <property type="entry name" value="Nucleotide-diphossugar_trans"/>
</dbReference>
<proteinExistence type="predicted"/>
<name>A0A6J7A6U7_9ZZZZ</name>
<dbReference type="PANTHER" id="PTHR22916:SF3">
    <property type="entry name" value="UDP-GLCNAC:BETAGAL BETA-1,3-N-ACETYLGLUCOSAMINYLTRANSFERASE-LIKE PROTEIN 1"/>
    <property type="match status" value="1"/>
</dbReference>
<dbReference type="SUPFAM" id="SSF53448">
    <property type="entry name" value="Nucleotide-diphospho-sugar transferases"/>
    <property type="match status" value="1"/>
</dbReference>
<dbReference type="CDD" id="cd00761">
    <property type="entry name" value="Glyco_tranf_GTA_type"/>
    <property type="match status" value="1"/>
</dbReference>
<gene>
    <name evidence="3" type="ORF">UFOPK2731_01146</name>
    <name evidence="4" type="ORF">UFOPK3161_01091</name>
    <name evidence="2" type="ORF">UFOPK3962_01113</name>
</gene>
<organism evidence="4">
    <name type="scientific">freshwater metagenome</name>
    <dbReference type="NCBI Taxonomy" id="449393"/>
    <lineage>
        <taxon>unclassified sequences</taxon>
        <taxon>metagenomes</taxon>
        <taxon>ecological metagenomes</taxon>
    </lineage>
</organism>